<dbReference type="Pfam" id="PF13426">
    <property type="entry name" value="PAS_9"/>
    <property type="match status" value="3"/>
</dbReference>
<dbReference type="PROSITE" id="PS50112">
    <property type="entry name" value="PAS"/>
    <property type="match status" value="7"/>
</dbReference>
<dbReference type="InterPro" id="IPR000700">
    <property type="entry name" value="PAS-assoc_C"/>
</dbReference>
<dbReference type="InterPro" id="IPR013767">
    <property type="entry name" value="PAS_fold"/>
</dbReference>
<evidence type="ECO:0000313" key="13">
    <source>
        <dbReference type="Proteomes" id="UP000427906"/>
    </source>
</evidence>
<dbReference type="RefSeq" id="WP_155318535.1">
    <property type="nucleotide sequence ID" value="NZ_AP021874.1"/>
</dbReference>
<name>A0A5K7YPF0_9BACT</name>
<evidence type="ECO:0000256" key="4">
    <source>
        <dbReference type="ARBA" id="ARBA00022679"/>
    </source>
</evidence>
<dbReference type="InterPro" id="IPR003018">
    <property type="entry name" value="GAF"/>
</dbReference>
<evidence type="ECO:0000256" key="5">
    <source>
        <dbReference type="ARBA" id="ARBA00022741"/>
    </source>
</evidence>
<dbReference type="SUPFAM" id="SSF55785">
    <property type="entry name" value="PYP-like sensor domain (PAS domain)"/>
    <property type="match status" value="7"/>
</dbReference>
<evidence type="ECO:0000256" key="8">
    <source>
        <dbReference type="ARBA" id="ARBA00023012"/>
    </source>
</evidence>
<dbReference type="KEGG" id="dalk:DSCA_45280"/>
<dbReference type="Pfam" id="PF08448">
    <property type="entry name" value="PAS_4"/>
    <property type="match status" value="1"/>
</dbReference>
<dbReference type="PANTHER" id="PTHR43065:SF10">
    <property type="entry name" value="PEROXIDE STRESS-ACTIVATED HISTIDINE KINASE MAK3"/>
    <property type="match status" value="1"/>
</dbReference>
<feature type="domain" description="PAS" evidence="10">
    <location>
        <begin position="470"/>
        <end position="541"/>
    </location>
</feature>
<keyword evidence="8" id="KW-0902">Two-component regulatory system</keyword>
<dbReference type="SUPFAM" id="SSF55874">
    <property type="entry name" value="ATPase domain of HSP90 chaperone/DNA topoisomerase II/histidine kinase"/>
    <property type="match status" value="1"/>
</dbReference>
<keyword evidence="4" id="KW-0808">Transferase</keyword>
<dbReference type="PROSITE" id="PS50113">
    <property type="entry name" value="PAC"/>
    <property type="match status" value="5"/>
</dbReference>
<dbReference type="SUPFAM" id="SSF47384">
    <property type="entry name" value="Homodimeric domain of signal transducing histidine kinase"/>
    <property type="match status" value="1"/>
</dbReference>
<comment type="catalytic activity">
    <reaction evidence="1">
        <text>ATP + protein L-histidine = ADP + protein N-phospho-L-histidine.</text>
        <dbReference type="EC" id="2.7.13.3"/>
    </reaction>
</comment>
<dbReference type="InterPro" id="IPR004358">
    <property type="entry name" value="Sig_transdc_His_kin-like_C"/>
</dbReference>
<dbReference type="InterPro" id="IPR003594">
    <property type="entry name" value="HATPase_dom"/>
</dbReference>
<dbReference type="OrthoDB" id="5408721at2"/>
<dbReference type="Pfam" id="PF00989">
    <property type="entry name" value="PAS"/>
    <property type="match status" value="3"/>
</dbReference>
<dbReference type="InterPro" id="IPR001610">
    <property type="entry name" value="PAC"/>
</dbReference>
<keyword evidence="6" id="KW-0418">Kinase</keyword>
<evidence type="ECO:0000259" key="10">
    <source>
        <dbReference type="PROSITE" id="PS50112"/>
    </source>
</evidence>
<sequence>MIRKVENAKIAIVGGGRFCDKLLRHLLGDGFKGRHPEVLGVADLNDQAVGMNYARSLGIHTCSDYREICRLEGLETIIEVTWDLDLAHIISQAKPAAVELIDHQDSRFLWDLLQLETIRQEALDSLGTETVTVETVKDRIHQCFRKAADIVMQRNRRFKQIETELYEKEKSLSQIIQGSTIPTFVINRDHVVTHWNHAAEVLTGYRANDMVGTRDHWKPFRKKERPIMADVILDQLETGEINHYYGSKWQPSTLVDGGYEAEEFFGHLGDGGRWLFFTAAPIKASDGTIIGAIETLWDNTENRLAEVERRNYTRRIEESERTLSQIIQGSTIPTFVLNRDHVITHWNHALERLTGFPAARMVGTRHQWEPFWESERPTMADVIMEEHSEAELGGLYGEYWRKSTLVEDAYEAEVFFPKLGKAGRWCWFTATPLKTSDGTVVGAIETFWDTTENKRAETESRRYVKELEETEQALSQIIQGSTTPTFVINRNHIVTHWNHALEQLTGYAANEIVGTSHHWKPFRKKARPIMADVILDQLETGEISQYYGARWRPSTLVEGAYEAEEFFEHLGDNGRWLIFTAAPIKSSDGTVVGAIETLWDTTDKKRIEAERRRDLIRIEESENRLTQIIQGSTIPTFILNEEHVITNWNHALERLSGFSSMKMVGTRHQWVPFWDKERPTMADVILDQRSEPELWELYGGKWKKSDLIDGAYEAEVFFPKLGQGGKWLFFTAAPIRATDGSVIGAIETFWDTTEKKEAEAQRRRYTREVEESRRALSQIIQGSTIPTFVLNQDHVVTHWNRAVEQLTGYPASQMVGTNHQWAPFWDSERSTMADVILDQKSDQDVWELYGGKWKKSDLIDGAYEAEVFFPKLGNGGKWCWFTAAPIKAADGTVVGAIETLWDTTDKKRAESDRRQYTRKLEENQRTLSQIIQGSTIPTFVLNRDHTITHWNQALENLTGHPSSEMVGTNRQWAPFWNSERPAMADLILDQKSDQEMWDLYGGKWKKSALIDGGYEAEVFFPRLGAGGRWCWFTAAPIKAADGTVVGAIETLLDTTAAKQAEDEQRRRNLELTTLCSIYTALNAPLTLQKRIEGAVLEIRDFMKAESVCLYMAEAGGRFDLRYFNTCYADPGYGQAGPESEGEIIRKVSRTDKPVIYNAGDHRGRFSNEAEMEGATFAYIPISAKETKGLGVMRIERETERFSSEELHLLDLMGNRIGATIENALLHEEITRKSNFQAKLIKSANDGIIATDDDWNTIIFNPAAERIFGYSADDVVPNKDARDFLPQWVQETLARTGLGADVDERSPWAETEIKASTGESIPVRFSGSVLREKRKMMGTVAFFQDLREIKRLERDLVNSERLAAVGQTVAGMAHCIKNILHGFKGGSYLVDVGLSRDNTEKLKNGWEMIQRNITRTSDLVMDLLSYSKEREPEYERCNPNDIADDVCELLNTVALDNDVALVKQFSDEMKPFYMDPRTAHRCLMNLVTNAIDACIFDPGVDKAHRVSVVTGIEADGDLRFEVKDNGCGMTEEVRSKLFSSFFSTKGVKGTGLGLLVTAKLVEEHKGTIDVVSTEGEGTAFILRFPAQLPDALSLAQTTGP</sequence>
<dbReference type="PRINTS" id="PR00344">
    <property type="entry name" value="BCTRLSENSOR"/>
</dbReference>
<feature type="domain" description="PAC" evidence="11">
    <location>
        <begin position="712"/>
        <end position="764"/>
    </location>
</feature>
<dbReference type="CDD" id="cd00130">
    <property type="entry name" value="PAS"/>
    <property type="match status" value="6"/>
</dbReference>
<feature type="domain" description="PAC" evidence="11">
    <location>
        <begin position="863"/>
        <end position="915"/>
    </location>
</feature>
<dbReference type="EC" id="2.7.13.3" evidence="2"/>
<dbReference type="InterPro" id="IPR035965">
    <property type="entry name" value="PAS-like_dom_sf"/>
</dbReference>
<feature type="domain" description="PAC" evidence="11">
    <location>
        <begin position="561"/>
        <end position="613"/>
    </location>
</feature>
<dbReference type="Gene3D" id="3.30.565.10">
    <property type="entry name" value="Histidine kinase-like ATPase, C-terminal domain"/>
    <property type="match status" value="1"/>
</dbReference>
<feature type="domain" description="PAS" evidence="10">
    <location>
        <begin position="168"/>
        <end position="239"/>
    </location>
</feature>
<feature type="domain" description="PAS" evidence="10">
    <location>
        <begin position="319"/>
        <end position="363"/>
    </location>
</feature>
<feature type="domain" description="PAS" evidence="10">
    <location>
        <begin position="923"/>
        <end position="969"/>
    </location>
</feature>
<dbReference type="InterPro" id="IPR036097">
    <property type="entry name" value="HisK_dim/P_sf"/>
</dbReference>
<dbReference type="Pfam" id="PF13185">
    <property type="entry name" value="GAF_2"/>
    <property type="match status" value="1"/>
</dbReference>
<dbReference type="GO" id="GO:0005524">
    <property type="term" value="F:ATP binding"/>
    <property type="evidence" value="ECO:0007669"/>
    <property type="project" value="UniProtKB-KW"/>
</dbReference>
<evidence type="ECO:0000259" key="9">
    <source>
        <dbReference type="PROSITE" id="PS50109"/>
    </source>
</evidence>
<keyword evidence="3" id="KW-0597">Phosphoprotein</keyword>
<dbReference type="InterPro" id="IPR013656">
    <property type="entry name" value="PAS_4"/>
</dbReference>
<protein>
    <recommendedName>
        <fullName evidence="2">histidine kinase</fullName>
        <ecNumber evidence="2">2.7.13.3</ecNumber>
    </recommendedName>
</protein>
<dbReference type="GO" id="GO:0000155">
    <property type="term" value="F:phosphorelay sensor kinase activity"/>
    <property type="evidence" value="ECO:0007669"/>
    <property type="project" value="InterPro"/>
</dbReference>
<evidence type="ECO:0000313" key="12">
    <source>
        <dbReference type="EMBL" id="BBO70598.1"/>
    </source>
</evidence>
<dbReference type="InterPro" id="IPR029016">
    <property type="entry name" value="GAF-like_dom_sf"/>
</dbReference>
<evidence type="ECO:0000259" key="11">
    <source>
        <dbReference type="PROSITE" id="PS50113"/>
    </source>
</evidence>
<dbReference type="Gene3D" id="3.30.450.40">
    <property type="match status" value="1"/>
</dbReference>
<gene>
    <name evidence="12" type="ORF">DSCA_45280</name>
</gene>
<dbReference type="InterPro" id="IPR005467">
    <property type="entry name" value="His_kinase_dom"/>
</dbReference>
<evidence type="ECO:0000256" key="1">
    <source>
        <dbReference type="ARBA" id="ARBA00000085"/>
    </source>
</evidence>
<dbReference type="InterPro" id="IPR036890">
    <property type="entry name" value="HATPase_C_sf"/>
</dbReference>
<evidence type="ECO:0000256" key="2">
    <source>
        <dbReference type="ARBA" id="ARBA00012438"/>
    </source>
</evidence>
<dbReference type="SMART" id="SM00387">
    <property type="entry name" value="HATPase_c"/>
    <property type="match status" value="1"/>
</dbReference>
<feature type="domain" description="Histidine kinase" evidence="9">
    <location>
        <begin position="1370"/>
        <end position="1587"/>
    </location>
</feature>
<dbReference type="NCBIfam" id="TIGR00229">
    <property type="entry name" value="sensory_box"/>
    <property type="match status" value="6"/>
</dbReference>
<feature type="domain" description="PAC" evidence="11">
    <location>
        <begin position="1014"/>
        <end position="1066"/>
    </location>
</feature>
<feature type="domain" description="PAS" evidence="10">
    <location>
        <begin position="1232"/>
        <end position="1284"/>
    </location>
</feature>
<feature type="domain" description="PAS" evidence="10">
    <location>
        <begin position="772"/>
        <end position="818"/>
    </location>
</feature>
<organism evidence="12 13">
    <name type="scientific">Desulfosarcina alkanivorans</name>
    <dbReference type="NCBI Taxonomy" id="571177"/>
    <lineage>
        <taxon>Bacteria</taxon>
        <taxon>Pseudomonadati</taxon>
        <taxon>Thermodesulfobacteriota</taxon>
        <taxon>Desulfobacteria</taxon>
        <taxon>Desulfobacterales</taxon>
        <taxon>Desulfosarcinaceae</taxon>
        <taxon>Desulfosarcina</taxon>
    </lineage>
</organism>
<reference evidence="12 13" key="1">
    <citation type="submission" date="2019-11" db="EMBL/GenBank/DDBJ databases">
        <title>Comparative genomics of hydrocarbon-degrading Desulfosarcina strains.</title>
        <authorList>
            <person name="Watanabe M."/>
            <person name="Kojima H."/>
            <person name="Fukui M."/>
        </authorList>
    </citation>
    <scope>NUCLEOTIDE SEQUENCE [LARGE SCALE GENOMIC DNA]</scope>
    <source>
        <strain evidence="12 13">PL12</strain>
    </source>
</reference>
<feature type="domain" description="PAS" evidence="10">
    <location>
        <begin position="621"/>
        <end position="665"/>
    </location>
</feature>
<accession>A0A5K7YPF0</accession>
<keyword evidence="7" id="KW-0067">ATP-binding</keyword>
<evidence type="ECO:0000256" key="6">
    <source>
        <dbReference type="ARBA" id="ARBA00022777"/>
    </source>
</evidence>
<dbReference type="SMART" id="SM00086">
    <property type="entry name" value="PAC"/>
    <property type="match status" value="5"/>
</dbReference>
<dbReference type="Gene3D" id="1.10.287.130">
    <property type="match status" value="1"/>
</dbReference>
<dbReference type="SUPFAM" id="SSF55781">
    <property type="entry name" value="GAF domain-like"/>
    <property type="match status" value="1"/>
</dbReference>
<evidence type="ECO:0000256" key="3">
    <source>
        <dbReference type="ARBA" id="ARBA00022553"/>
    </source>
</evidence>
<dbReference type="PROSITE" id="PS50109">
    <property type="entry name" value="HIS_KIN"/>
    <property type="match status" value="1"/>
</dbReference>
<dbReference type="Gene3D" id="3.30.450.20">
    <property type="entry name" value="PAS domain"/>
    <property type="match status" value="7"/>
</dbReference>
<feature type="domain" description="PAC" evidence="11">
    <location>
        <begin position="410"/>
        <end position="462"/>
    </location>
</feature>
<dbReference type="EMBL" id="AP021874">
    <property type="protein sequence ID" value="BBO70598.1"/>
    <property type="molecule type" value="Genomic_DNA"/>
</dbReference>
<dbReference type="Proteomes" id="UP000427906">
    <property type="component" value="Chromosome"/>
</dbReference>
<evidence type="ECO:0000256" key="7">
    <source>
        <dbReference type="ARBA" id="ARBA00022840"/>
    </source>
</evidence>
<dbReference type="SMART" id="SM00091">
    <property type="entry name" value="PAS"/>
    <property type="match status" value="7"/>
</dbReference>
<dbReference type="PANTHER" id="PTHR43065">
    <property type="entry name" value="SENSOR HISTIDINE KINASE"/>
    <property type="match status" value="1"/>
</dbReference>
<dbReference type="Pfam" id="PF02518">
    <property type="entry name" value="HATPase_c"/>
    <property type="match status" value="1"/>
</dbReference>
<dbReference type="SUPFAM" id="SSF51735">
    <property type="entry name" value="NAD(P)-binding Rossmann-fold domains"/>
    <property type="match status" value="1"/>
</dbReference>
<keyword evidence="13" id="KW-1185">Reference proteome</keyword>
<dbReference type="InterPro" id="IPR000014">
    <property type="entry name" value="PAS"/>
</dbReference>
<dbReference type="InterPro" id="IPR036291">
    <property type="entry name" value="NAD(P)-bd_dom_sf"/>
</dbReference>
<proteinExistence type="predicted"/>
<keyword evidence="5" id="KW-0547">Nucleotide-binding</keyword>
<dbReference type="GO" id="GO:0006355">
    <property type="term" value="P:regulation of DNA-templated transcription"/>
    <property type="evidence" value="ECO:0007669"/>
    <property type="project" value="InterPro"/>
</dbReference>